<feature type="transmembrane region" description="Helical" evidence="1">
    <location>
        <begin position="80"/>
        <end position="100"/>
    </location>
</feature>
<proteinExistence type="predicted"/>
<evidence type="ECO:0000256" key="1">
    <source>
        <dbReference type="SAM" id="Phobius"/>
    </source>
</evidence>
<reference evidence="3 4" key="1">
    <citation type="submission" date="2015-12" db="EMBL/GenBank/DDBJ databases">
        <title>Draft genome sequence of Moniliophthora roreri, the causal agent of frosty pod rot of cacao.</title>
        <authorList>
            <person name="Aime M.C."/>
            <person name="Diaz-Valderrama J.R."/>
            <person name="Kijpornyongpan T."/>
            <person name="Phillips-Mora W."/>
        </authorList>
    </citation>
    <scope>NUCLEOTIDE SEQUENCE [LARGE SCALE GENOMIC DNA]</scope>
    <source>
        <strain evidence="3 4">MCA 2952</strain>
    </source>
</reference>
<feature type="transmembrane region" description="Helical" evidence="1">
    <location>
        <begin position="195"/>
        <end position="215"/>
    </location>
</feature>
<evidence type="ECO:0000259" key="2">
    <source>
        <dbReference type="Pfam" id="PF20151"/>
    </source>
</evidence>
<organism evidence="3 4">
    <name type="scientific">Moniliophthora roreri</name>
    <name type="common">Frosty pod rot fungus</name>
    <name type="synonym">Monilia roreri</name>
    <dbReference type="NCBI Taxonomy" id="221103"/>
    <lineage>
        <taxon>Eukaryota</taxon>
        <taxon>Fungi</taxon>
        <taxon>Dikarya</taxon>
        <taxon>Basidiomycota</taxon>
        <taxon>Agaricomycotina</taxon>
        <taxon>Agaricomycetes</taxon>
        <taxon>Agaricomycetidae</taxon>
        <taxon>Agaricales</taxon>
        <taxon>Marasmiineae</taxon>
        <taxon>Marasmiaceae</taxon>
        <taxon>Moniliophthora</taxon>
    </lineage>
</organism>
<keyword evidence="1" id="KW-0472">Membrane</keyword>
<dbReference type="Pfam" id="PF20151">
    <property type="entry name" value="DUF6533"/>
    <property type="match status" value="1"/>
</dbReference>
<feature type="transmembrane region" description="Helical" evidence="1">
    <location>
        <begin position="148"/>
        <end position="174"/>
    </location>
</feature>
<feature type="domain" description="DUF6533" evidence="2">
    <location>
        <begin position="9"/>
        <end position="47"/>
    </location>
</feature>
<comment type="caution">
    <text evidence="3">The sequence shown here is derived from an EMBL/GenBank/DDBJ whole genome shotgun (WGS) entry which is preliminary data.</text>
</comment>
<feature type="transmembrane region" description="Helical" evidence="1">
    <location>
        <begin position="41"/>
        <end position="60"/>
    </location>
</feature>
<dbReference type="EMBL" id="LATX01001849">
    <property type="protein sequence ID" value="KTB37422.1"/>
    <property type="molecule type" value="Genomic_DNA"/>
</dbReference>
<sequence>MSDYWCLFGITLLYWDHILTFPAEVKYIWRCPRRASSYIFFLNRYFTALTNVVVIISRLGPKAFLESSNCPAFQKVRDGIVVVAQVIVLFIMTMRIYALYACSKRVLWPLLCILIGGIAVSPFTLSYRPEQPELKARRCHTPRDERQAIQLAITWEAVFVYDTLVFLLAMYKAYQARRESQISIPLRNVIIRDGTLYFGAISLFSLANILTFYFAGPFMKAGISPVASSLSVTLVSRLMLHLHESADIDVHRFPTEIETRIQCYQPDVCSGDTAFRQ</sequence>
<protein>
    <recommendedName>
        <fullName evidence="2">DUF6533 domain-containing protein</fullName>
    </recommendedName>
</protein>
<dbReference type="Proteomes" id="UP000054988">
    <property type="component" value="Unassembled WGS sequence"/>
</dbReference>
<dbReference type="InterPro" id="IPR045340">
    <property type="entry name" value="DUF6533"/>
</dbReference>
<evidence type="ECO:0000313" key="3">
    <source>
        <dbReference type="EMBL" id="KTB37422.1"/>
    </source>
</evidence>
<feature type="transmembrane region" description="Helical" evidence="1">
    <location>
        <begin position="107"/>
        <end position="128"/>
    </location>
</feature>
<evidence type="ECO:0000313" key="4">
    <source>
        <dbReference type="Proteomes" id="UP000054988"/>
    </source>
</evidence>
<gene>
    <name evidence="3" type="ORF">WG66_10038</name>
</gene>
<keyword evidence="1" id="KW-1133">Transmembrane helix</keyword>
<name>A0A0W0FM96_MONRR</name>
<keyword evidence="1" id="KW-0812">Transmembrane</keyword>
<accession>A0A0W0FM96</accession>
<dbReference type="AlphaFoldDB" id="A0A0W0FM96"/>